<dbReference type="SUPFAM" id="SSF53167">
    <property type="entry name" value="Purine and uridine phosphorylases"/>
    <property type="match status" value="1"/>
</dbReference>
<reference evidence="2 3" key="1">
    <citation type="submission" date="2023-04" db="EMBL/GenBank/DDBJ databases">
        <title>Genome of Basidiobolus ranarum AG-B5.</title>
        <authorList>
            <person name="Stajich J.E."/>
            <person name="Carter-House D."/>
            <person name="Gryganskyi A."/>
        </authorList>
    </citation>
    <scope>NUCLEOTIDE SEQUENCE [LARGE SCALE GENOMIC DNA]</scope>
    <source>
        <strain evidence="2 3">AG-B5</strain>
    </source>
</reference>
<dbReference type="PANTHER" id="PTHR43691:SF14">
    <property type="entry name" value="URIDINE PHOSPHORYLASE"/>
    <property type="match status" value="1"/>
</dbReference>
<dbReference type="InterPro" id="IPR000845">
    <property type="entry name" value="Nucleoside_phosphorylase_d"/>
</dbReference>
<keyword evidence="3" id="KW-1185">Reference proteome</keyword>
<dbReference type="Proteomes" id="UP001479436">
    <property type="component" value="Unassembled WGS sequence"/>
</dbReference>
<dbReference type="InterPro" id="IPR035994">
    <property type="entry name" value="Nucleoside_phosphorylase_sf"/>
</dbReference>
<dbReference type="EMBL" id="JASJQH010007599">
    <property type="protein sequence ID" value="KAK9703953.1"/>
    <property type="molecule type" value="Genomic_DNA"/>
</dbReference>
<organism evidence="2 3">
    <name type="scientific">Basidiobolus ranarum</name>
    <dbReference type="NCBI Taxonomy" id="34480"/>
    <lineage>
        <taxon>Eukaryota</taxon>
        <taxon>Fungi</taxon>
        <taxon>Fungi incertae sedis</taxon>
        <taxon>Zoopagomycota</taxon>
        <taxon>Entomophthoromycotina</taxon>
        <taxon>Basidiobolomycetes</taxon>
        <taxon>Basidiobolales</taxon>
        <taxon>Basidiobolaceae</taxon>
        <taxon>Basidiobolus</taxon>
    </lineage>
</organism>
<name>A0ABR2VVE1_9FUNG</name>
<protein>
    <recommendedName>
        <fullName evidence="1">Nucleoside phosphorylase domain-containing protein</fullName>
    </recommendedName>
</protein>
<dbReference type="CDD" id="cd17769">
    <property type="entry name" value="NP_TgUP-like"/>
    <property type="match status" value="1"/>
</dbReference>
<dbReference type="Gene3D" id="3.40.50.1580">
    <property type="entry name" value="Nucleoside phosphorylase domain"/>
    <property type="match status" value="1"/>
</dbReference>
<comment type="caution">
    <text evidence="2">The sequence shown here is derived from an EMBL/GenBank/DDBJ whole genome shotgun (WGS) entry which is preliminary data.</text>
</comment>
<accession>A0ABR2VVE1</accession>
<feature type="domain" description="Nucleoside phosphorylase" evidence="1">
    <location>
        <begin position="29"/>
        <end position="230"/>
    </location>
</feature>
<dbReference type="Pfam" id="PF01048">
    <property type="entry name" value="PNP_UDP_1"/>
    <property type="match status" value="1"/>
</dbReference>
<proteinExistence type="predicted"/>
<evidence type="ECO:0000313" key="2">
    <source>
        <dbReference type="EMBL" id="KAK9703953.1"/>
    </source>
</evidence>
<gene>
    <name evidence="2" type="ORF">K7432_010474</name>
</gene>
<dbReference type="PANTHER" id="PTHR43691">
    <property type="entry name" value="URIDINE PHOSPHORYLASE"/>
    <property type="match status" value="1"/>
</dbReference>
<sequence length="302" mass="33491">MVFSNANFPMTSDGRTYHVELKRGECANRVITVGDHARAKRMAKLLDAEPPVFEYMSHRNFYTATGRYNGVPVSIIAIGMGNALVDFFVREVRAVVDGPMCMIRFGSCGSLKGANVGNFIVPDSAVGILRNYDYFTPDNDGLQPYIITKPAPADPDVVELLNDELSKVFGDDRVHKGLNINADSFYSSQGRVDENFIDHNEDLFDRIDKELPNAVSLEMENFILYHLANCSTTAPLANKSAKKSISVGSTMMVFADRLSNEFINHDTVPGLEMKGGRAVLEAITRWVPEEQLHSDTGSVWEL</sequence>
<evidence type="ECO:0000259" key="1">
    <source>
        <dbReference type="Pfam" id="PF01048"/>
    </source>
</evidence>
<evidence type="ECO:0000313" key="3">
    <source>
        <dbReference type="Proteomes" id="UP001479436"/>
    </source>
</evidence>